<evidence type="ECO:0000313" key="3">
    <source>
        <dbReference type="EMBL" id="CAE8713803.1"/>
    </source>
</evidence>
<reference evidence="3" key="1">
    <citation type="submission" date="2021-02" db="EMBL/GenBank/DDBJ databases">
        <authorList>
            <person name="Dougan E. K."/>
            <person name="Rhodes N."/>
            <person name="Thang M."/>
            <person name="Chan C."/>
        </authorList>
    </citation>
    <scope>NUCLEOTIDE SEQUENCE</scope>
</reference>
<keyword evidence="1" id="KW-0862">Zinc</keyword>
<evidence type="ECO:0000256" key="1">
    <source>
        <dbReference type="PROSITE-ProRule" id="PRU00175"/>
    </source>
</evidence>
<keyword evidence="1" id="KW-0479">Metal-binding</keyword>
<evidence type="ECO:0000313" key="4">
    <source>
        <dbReference type="Proteomes" id="UP000626109"/>
    </source>
</evidence>
<gene>
    <name evidence="3" type="ORF">PGLA2088_LOCUS37676</name>
</gene>
<name>A0A813KYV2_POLGL</name>
<sequence length="386" mass="42420">MDPTADCPICFETFGATANCEEQKVTCCDQSICRHCCDCLRRCPFCRVLWHGEEDEETPQWQRRSFPNPILAFWGTTLAIDVVRASASAGFASARALAAAATAAASDASPALIAGSVAGGVAVAGGLALLLASQPSARAAAHLQQVIRGRRGQLMRSIPWRTAAVELWEVLQWHLSPMKEGLPHVYHGSPWRTQQQQRFLSRVQGLLLSETTADSPQAAAEATSQAGGHLWSDVIRCYVLWLEYTPHAANWGACASYGLPPLNLCWHNRWREDLRHAVSALAKAIAGRSEVNQLDSKERGCLECLLSMLDHILSWQVTTLDRGHSELIQADWCHYPSFCQKLKERFAFAWANALAPAEAEVDLAGFGSHAETMASREVPEGFQDLW</sequence>
<protein>
    <recommendedName>
        <fullName evidence="2">RING-type domain-containing protein</fullName>
    </recommendedName>
</protein>
<dbReference type="InterPro" id="IPR001841">
    <property type="entry name" value="Znf_RING"/>
</dbReference>
<comment type="caution">
    <text evidence="3">The sequence shown here is derived from an EMBL/GenBank/DDBJ whole genome shotgun (WGS) entry which is preliminary data.</text>
</comment>
<dbReference type="GO" id="GO:0008270">
    <property type="term" value="F:zinc ion binding"/>
    <property type="evidence" value="ECO:0007669"/>
    <property type="project" value="UniProtKB-KW"/>
</dbReference>
<dbReference type="PROSITE" id="PS50089">
    <property type="entry name" value="ZF_RING_2"/>
    <property type="match status" value="1"/>
</dbReference>
<keyword evidence="1" id="KW-0863">Zinc-finger</keyword>
<dbReference type="Proteomes" id="UP000626109">
    <property type="component" value="Unassembled WGS sequence"/>
</dbReference>
<dbReference type="EMBL" id="CAJNNW010032527">
    <property type="protein sequence ID" value="CAE8713803.1"/>
    <property type="molecule type" value="Genomic_DNA"/>
</dbReference>
<proteinExistence type="predicted"/>
<dbReference type="AlphaFoldDB" id="A0A813KYV2"/>
<feature type="domain" description="RING-type" evidence="2">
    <location>
        <begin position="7"/>
        <end position="47"/>
    </location>
</feature>
<organism evidence="3 4">
    <name type="scientific">Polarella glacialis</name>
    <name type="common">Dinoflagellate</name>
    <dbReference type="NCBI Taxonomy" id="89957"/>
    <lineage>
        <taxon>Eukaryota</taxon>
        <taxon>Sar</taxon>
        <taxon>Alveolata</taxon>
        <taxon>Dinophyceae</taxon>
        <taxon>Suessiales</taxon>
        <taxon>Suessiaceae</taxon>
        <taxon>Polarella</taxon>
    </lineage>
</organism>
<accession>A0A813KYV2</accession>
<evidence type="ECO:0000259" key="2">
    <source>
        <dbReference type="PROSITE" id="PS50089"/>
    </source>
</evidence>